<accession>A0ABW5Q629</accession>
<dbReference type="RefSeq" id="WP_377326873.1">
    <property type="nucleotide sequence ID" value="NZ_JBHUMZ010000007.1"/>
</dbReference>
<feature type="transmembrane region" description="Helical" evidence="1">
    <location>
        <begin position="6"/>
        <end position="23"/>
    </location>
</feature>
<organism evidence="2 3">
    <name type="scientific">Piscibacillus salipiscarius</name>
    <dbReference type="NCBI Taxonomy" id="299480"/>
    <lineage>
        <taxon>Bacteria</taxon>
        <taxon>Bacillati</taxon>
        <taxon>Bacillota</taxon>
        <taxon>Bacilli</taxon>
        <taxon>Bacillales</taxon>
        <taxon>Bacillaceae</taxon>
        <taxon>Piscibacillus</taxon>
    </lineage>
</organism>
<dbReference type="EMBL" id="JBHUMZ010000007">
    <property type="protein sequence ID" value="MFD2637444.1"/>
    <property type="molecule type" value="Genomic_DNA"/>
</dbReference>
<comment type="caution">
    <text evidence="2">The sequence shown here is derived from an EMBL/GenBank/DDBJ whole genome shotgun (WGS) entry which is preliminary data.</text>
</comment>
<dbReference type="Proteomes" id="UP001597452">
    <property type="component" value="Unassembled WGS sequence"/>
</dbReference>
<proteinExistence type="predicted"/>
<name>A0ABW5Q629_9BACI</name>
<keyword evidence="1" id="KW-0472">Membrane</keyword>
<evidence type="ECO:0000313" key="3">
    <source>
        <dbReference type="Proteomes" id="UP001597452"/>
    </source>
</evidence>
<evidence type="ECO:0000313" key="2">
    <source>
        <dbReference type="EMBL" id="MFD2637444.1"/>
    </source>
</evidence>
<evidence type="ECO:0000256" key="1">
    <source>
        <dbReference type="SAM" id="Phobius"/>
    </source>
</evidence>
<protein>
    <recommendedName>
        <fullName evidence="4">DUF2802 domain-containing protein</fullName>
    </recommendedName>
</protein>
<keyword evidence="3" id="KW-1185">Reference proteome</keyword>
<gene>
    <name evidence="2" type="ORF">ACFSW4_00960</name>
</gene>
<sequence>MITVFITLIIISLVLFGLSFFMNNRFDELDKQIEDLSISSMQEGYILKNKIKVLEEELLIDPYASYPNTTNKQIKGASSVQKEPAVVSQVRNLSEQGYSIESIVQKTGLREEDVRVIVEQNKKNEAFK</sequence>
<keyword evidence="1" id="KW-0812">Transmembrane</keyword>
<keyword evidence="1" id="KW-1133">Transmembrane helix</keyword>
<evidence type="ECO:0008006" key="4">
    <source>
        <dbReference type="Google" id="ProtNLM"/>
    </source>
</evidence>
<reference evidence="3" key="1">
    <citation type="journal article" date="2019" name="Int. J. Syst. Evol. Microbiol.">
        <title>The Global Catalogue of Microorganisms (GCM) 10K type strain sequencing project: providing services to taxonomists for standard genome sequencing and annotation.</title>
        <authorList>
            <consortium name="The Broad Institute Genomics Platform"/>
            <consortium name="The Broad Institute Genome Sequencing Center for Infectious Disease"/>
            <person name="Wu L."/>
            <person name="Ma J."/>
        </authorList>
    </citation>
    <scope>NUCLEOTIDE SEQUENCE [LARGE SCALE GENOMIC DNA]</scope>
    <source>
        <strain evidence="3">TISTR 1571</strain>
    </source>
</reference>